<dbReference type="InterPro" id="IPR005746">
    <property type="entry name" value="Thioredoxin"/>
</dbReference>
<evidence type="ECO:0000256" key="3">
    <source>
        <dbReference type="PIRSR" id="PIRSR000077-1"/>
    </source>
</evidence>
<dbReference type="PROSITE" id="PS51352">
    <property type="entry name" value="THIOREDOXIN_2"/>
    <property type="match status" value="1"/>
</dbReference>
<feature type="site" description="Contributes to redox potential value" evidence="3">
    <location>
        <position position="33"/>
    </location>
</feature>
<feature type="active site" description="Nucleophile" evidence="3">
    <location>
        <position position="34"/>
    </location>
</feature>
<feature type="disulfide bond" description="Redox-active" evidence="4">
    <location>
        <begin position="31"/>
        <end position="34"/>
    </location>
</feature>
<dbReference type="PANTHER" id="PTHR46115">
    <property type="entry name" value="THIOREDOXIN-LIKE PROTEIN 1"/>
    <property type="match status" value="1"/>
</dbReference>
<dbReference type="Pfam" id="PF00085">
    <property type="entry name" value="Thioredoxin"/>
    <property type="match status" value="1"/>
</dbReference>
<evidence type="ECO:0000256" key="4">
    <source>
        <dbReference type="PIRSR" id="PIRSR000077-4"/>
    </source>
</evidence>
<dbReference type="GO" id="GO:0015035">
    <property type="term" value="F:protein-disulfide reductase activity"/>
    <property type="evidence" value="ECO:0007669"/>
    <property type="project" value="InterPro"/>
</dbReference>
<keyword evidence="1 4" id="KW-1015">Disulfide bond</keyword>
<feature type="active site" description="Nucleophile" evidence="3">
    <location>
        <position position="31"/>
    </location>
</feature>
<dbReference type="SUPFAM" id="SSF52833">
    <property type="entry name" value="Thioredoxin-like"/>
    <property type="match status" value="1"/>
</dbReference>
<sequence>MKMLESKDEWDKFHKDAGDSVVAVDFTASWCGPCKMIGPKFEAMESEFPSIKFAKVDVDENEDVAQEQGISAMPTFKFYKNKKQVKDLVGASEPKLREILKELSA</sequence>
<evidence type="ECO:0000259" key="5">
    <source>
        <dbReference type="PROSITE" id="PS51352"/>
    </source>
</evidence>
<dbReference type="InterPro" id="IPR013766">
    <property type="entry name" value="Thioredoxin_domain"/>
</dbReference>
<evidence type="ECO:0000313" key="6">
    <source>
        <dbReference type="EMBL" id="ACU83228.1"/>
    </source>
</evidence>
<dbReference type="Gene3D" id="3.40.30.10">
    <property type="entry name" value="Glutaredoxin"/>
    <property type="match status" value="1"/>
</dbReference>
<feature type="site" description="Deprotonates C-terminal active site Cys" evidence="3">
    <location>
        <position position="25"/>
    </location>
</feature>
<reference evidence="6" key="1">
    <citation type="journal article" date="2011" name="Comp. Biochem. Physiol. C Toxicol. Pharmacol.">
        <title>Responses of thioredoxin 1 and thioredoxin-related protein 14 mRNAs to cadmium and copper stresses in Venerupis philippinarum.</title>
        <authorList>
            <person name="Wang Q."/>
            <person name="Ning X."/>
            <person name="Chen L."/>
            <person name="Pei D."/>
            <person name="Zhao J."/>
            <person name="Zhang L."/>
            <person name="Liu X."/>
            <person name="Wu H."/>
        </authorList>
    </citation>
    <scope>NUCLEOTIDE SEQUENCE</scope>
</reference>
<feature type="site" description="Contributes to redox potential value" evidence="3">
    <location>
        <position position="32"/>
    </location>
</feature>
<dbReference type="InterPro" id="IPR036249">
    <property type="entry name" value="Thioredoxin-like_sf"/>
</dbReference>
<evidence type="ECO:0000256" key="2">
    <source>
        <dbReference type="PIRNR" id="PIRNR000077"/>
    </source>
</evidence>
<accession>C8CBN1</accession>
<feature type="domain" description="Thioredoxin" evidence="5">
    <location>
        <begin position="1"/>
        <end position="105"/>
    </location>
</feature>
<evidence type="ECO:0000256" key="1">
    <source>
        <dbReference type="ARBA" id="ARBA00023157"/>
    </source>
</evidence>
<name>C8CBN1_RUDPH</name>
<protein>
    <recommendedName>
        <fullName evidence="2">Thioredoxin</fullName>
    </recommendedName>
</protein>
<keyword evidence="4" id="KW-0676">Redox-active center</keyword>
<dbReference type="EMBL" id="GQ384404">
    <property type="protein sequence ID" value="ACU83228.1"/>
    <property type="molecule type" value="mRNA"/>
</dbReference>
<organism evidence="6">
    <name type="scientific">Ruditapes philippinarum</name>
    <name type="common">Japanese carpet shell</name>
    <name type="synonym">Venerupis philippinarum</name>
    <dbReference type="NCBI Taxonomy" id="129788"/>
    <lineage>
        <taxon>Eukaryota</taxon>
        <taxon>Metazoa</taxon>
        <taxon>Spiralia</taxon>
        <taxon>Lophotrochozoa</taxon>
        <taxon>Mollusca</taxon>
        <taxon>Bivalvia</taxon>
        <taxon>Autobranchia</taxon>
        <taxon>Heteroconchia</taxon>
        <taxon>Euheterodonta</taxon>
        <taxon>Imparidentia</taxon>
        <taxon>Neoheterodontei</taxon>
        <taxon>Venerida</taxon>
        <taxon>Veneroidea</taxon>
        <taxon>Veneridae</taxon>
        <taxon>Ruditapes</taxon>
    </lineage>
</organism>
<dbReference type="CDD" id="cd02947">
    <property type="entry name" value="TRX_family"/>
    <property type="match status" value="1"/>
</dbReference>
<comment type="similarity">
    <text evidence="2">Belongs to the thioredoxin family.</text>
</comment>
<dbReference type="PRINTS" id="PR00421">
    <property type="entry name" value="THIOREDOXIN"/>
</dbReference>
<dbReference type="AlphaFoldDB" id="C8CBN1"/>
<dbReference type="PIRSF" id="PIRSF000077">
    <property type="entry name" value="Thioredoxin"/>
    <property type="match status" value="1"/>
</dbReference>
<proteinExistence type="evidence at transcript level"/>
<dbReference type="FunFam" id="3.40.30.10:FF:000245">
    <property type="entry name" value="Thioredoxin"/>
    <property type="match status" value="1"/>
</dbReference>